<organism evidence="1">
    <name type="scientific">Prunus dulcis</name>
    <name type="common">Almond</name>
    <name type="synonym">Amygdalus dulcis</name>
    <dbReference type="NCBI Taxonomy" id="3755"/>
    <lineage>
        <taxon>Eukaryota</taxon>
        <taxon>Viridiplantae</taxon>
        <taxon>Streptophyta</taxon>
        <taxon>Embryophyta</taxon>
        <taxon>Tracheophyta</taxon>
        <taxon>Spermatophyta</taxon>
        <taxon>Magnoliopsida</taxon>
        <taxon>eudicotyledons</taxon>
        <taxon>Gunneridae</taxon>
        <taxon>Pentapetalae</taxon>
        <taxon>rosids</taxon>
        <taxon>fabids</taxon>
        <taxon>Rosales</taxon>
        <taxon>Rosaceae</taxon>
        <taxon>Amygdaloideae</taxon>
        <taxon>Amygdaleae</taxon>
        <taxon>Prunus</taxon>
    </lineage>
</organism>
<dbReference type="AlphaFoldDB" id="A0A4Y1R7Q4"/>
<gene>
    <name evidence="1" type="ORF">Prudu_010071</name>
</gene>
<name>A0A4Y1R7Q4_PRUDU</name>
<protein>
    <submittedName>
        <fullName evidence="1">Uncharacterized protein</fullName>
    </submittedName>
</protein>
<dbReference type="EMBL" id="AP019299">
    <property type="protein sequence ID" value="BBH00152.1"/>
    <property type="molecule type" value="Genomic_DNA"/>
</dbReference>
<reference evidence="1" key="1">
    <citation type="journal article" date="2019" name="Science">
        <title>Mutation of a bHLH transcription factor allowed almond domestication.</title>
        <authorList>
            <person name="Sanchez-Perez R."/>
            <person name="Pavan S."/>
            <person name="Mazzeo R."/>
            <person name="Moldovan C."/>
            <person name="Aiese Cigliano R."/>
            <person name="Del Cueto J."/>
            <person name="Ricciardi F."/>
            <person name="Lotti C."/>
            <person name="Ricciardi L."/>
            <person name="Dicenta F."/>
            <person name="Lopez-Marques R.L."/>
            <person name="Lindberg Moller B."/>
        </authorList>
    </citation>
    <scope>NUCLEOTIDE SEQUENCE</scope>
</reference>
<sequence>MHGFSNERFMHNVEICWVS</sequence>
<evidence type="ECO:0000313" key="1">
    <source>
        <dbReference type="EMBL" id="BBH00152.1"/>
    </source>
</evidence>
<accession>A0A4Y1R7Q4</accession>
<proteinExistence type="predicted"/>